<dbReference type="Proteomes" id="UP001058364">
    <property type="component" value="Chromosome"/>
</dbReference>
<comment type="similarity">
    <text evidence="1">Belongs to the TmcAL family.</text>
</comment>
<keyword evidence="3" id="KW-1185">Reference proteome</keyword>
<reference evidence="2" key="1">
    <citation type="submission" date="2022-08" db="EMBL/GenBank/DDBJ databases">
        <title>Complete genome sequence of Mycoplasma molare type strain H 542.</title>
        <authorList>
            <person name="Spergser J."/>
        </authorList>
    </citation>
    <scope>NUCLEOTIDE SEQUENCE</scope>
    <source>
        <strain evidence="2">H 542</strain>
    </source>
</reference>
<protein>
    <recommendedName>
        <fullName evidence="1">tRNA(Met) cytidine acetate ligase</fullName>
        <ecNumber evidence="1">6.3.4.-</ecNumber>
    </recommendedName>
</protein>
<comment type="function">
    <text evidence="1">Catalyzes the formation of N(4)-acetylcytidine (ac(4)C) at the wobble position of elongator tRNA(Met), using acetate and ATP as substrates. First activates an acetate ion to form acetyladenylate (Ac-AMP) and then transfers the acetyl group to tRNA to form ac(4)C34.</text>
</comment>
<dbReference type="EC" id="6.3.4.-" evidence="1"/>
<keyword evidence="1" id="KW-0067">ATP-binding</keyword>
<keyword evidence="1" id="KW-0963">Cytoplasm</keyword>
<keyword evidence="1" id="KW-0436">Ligase</keyword>
<feature type="binding site" evidence="1">
    <location>
        <position position="157"/>
    </location>
    <ligand>
        <name>ATP</name>
        <dbReference type="ChEBI" id="CHEBI:30616"/>
    </ligand>
</feature>
<keyword evidence="1" id="KW-0820">tRNA-binding</keyword>
<sequence length="305" mass="35459">MAIAIIAEYNPFHNGHRYQLEYVKKHFPNDKIYIILSGKYVQRGEIAVASFEERKKIALKHGADYVIELPFNFATQAAHIFAQGALKIINEHKIDKIIFGSESDNVENLYKIAETIYYNQEIYDKLVKKYLKTGLSFPNSSSKALSDLTGESILMPNDILGLEYVKAIVNNNYPIKAYSLKRTVGFHSLESKDNFASASLIRQMIFNKEDISKYTPMQFDNVPDRIENYYKDFQKIVIETSAEELRKNPMISEGMENLFKKNIHAESYDEFVNKCNSRRYTSSRIKRVMLYVLLEKHKEKENDEN</sequence>
<dbReference type="EMBL" id="CP103423">
    <property type="protein sequence ID" value="UWD34116.1"/>
    <property type="molecule type" value="Genomic_DNA"/>
</dbReference>
<evidence type="ECO:0000256" key="1">
    <source>
        <dbReference type="HAMAP-Rule" id="MF_01539"/>
    </source>
</evidence>
<name>A0ABY5TX61_9BACT</name>
<evidence type="ECO:0000313" key="2">
    <source>
        <dbReference type="EMBL" id="UWD34116.1"/>
    </source>
</evidence>
<feature type="binding site" evidence="1">
    <location>
        <position position="100"/>
    </location>
    <ligand>
        <name>ATP</name>
        <dbReference type="ChEBI" id="CHEBI:30616"/>
    </ligand>
</feature>
<dbReference type="SUPFAM" id="SSF52374">
    <property type="entry name" value="Nucleotidylyl transferase"/>
    <property type="match status" value="1"/>
</dbReference>
<organism evidence="2 3">
    <name type="scientific">Mesomycoplasma molare</name>
    <dbReference type="NCBI Taxonomy" id="171288"/>
    <lineage>
        <taxon>Bacteria</taxon>
        <taxon>Bacillati</taxon>
        <taxon>Mycoplasmatota</taxon>
        <taxon>Mycoplasmoidales</taxon>
        <taxon>Metamycoplasmataceae</taxon>
        <taxon>Mesomycoplasma</taxon>
    </lineage>
</organism>
<comment type="catalytic activity">
    <reaction evidence="1">
        <text>cytidine(34) in elongator tRNA(Met) + acetate + ATP = N(4)-acetylcytidine(34) in elongator tRNA(Met) + AMP + diphosphate</text>
        <dbReference type="Rhea" id="RHEA:58144"/>
        <dbReference type="Rhea" id="RHEA-COMP:10693"/>
        <dbReference type="Rhea" id="RHEA-COMP:10694"/>
        <dbReference type="ChEBI" id="CHEBI:30089"/>
        <dbReference type="ChEBI" id="CHEBI:30616"/>
        <dbReference type="ChEBI" id="CHEBI:33019"/>
        <dbReference type="ChEBI" id="CHEBI:74900"/>
        <dbReference type="ChEBI" id="CHEBI:82748"/>
        <dbReference type="ChEBI" id="CHEBI:456215"/>
    </reaction>
</comment>
<dbReference type="InterPro" id="IPR008513">
    <property type="entry name" value="tRNA(Met)_cyd_acetate_ligase"/>
</dbReference>
<dbReference type="PANTHER" id="PTHR37825">
    <property type="entry name" value="TRNA(MET) CYTIDINE ACETATE LIGASE"/>
    <property type="match status" value="1"/>
</dbReference>
<feature type="binding site" evidence="1">
    <location>
        <begin position="6"/>
        <end position="19"/>
    </location>
    <ligand>
        <name>ATP</name>
        <dbReference type="ChEBI" id="CHEBI:30616"/>
    </ligand>
</feature>
<dbReference type="PANTHER" id="PTHR37825:SF1">
    <property type="entry name" value="TRNA(MET) CYTIDINE ACETATE LIGASE"/>
    <property type="match status" value="1"/>
</dbReference>
<evidence type="ECO:0000313" key="3">
    <source>
        <dbReference type="Proteomes" id="UP001058364"/>
    </source>
</evidence>
<gene>
    <name evidence="1" type="primary">tmcAL</name>
    <name evidence="2" type="ORF">NX772_03440</name>
</gene>
<dbReference type="InterPro" id="IPR014729">
    <property type="entry name" value="Rossmann-like_a/b/a_fold"/>
</dbReference>
<dbReference type="Pfam" id="PF05636">
    <property type="entry name" value="HIGH_NTase1"/>
    <property type="match status" value="1"/>
</dbReference>
<accession>A0ABY5TX61</accession>
<dbReference type="RefSeq" id="WP_027123137.1">
    <property type="nucleotide sequence ID" value="NZ_CP103423.1"/>
</dbReference>
<comment type="caution">
    <text evidence="1">Lacks conserved residue(s) required for the propagation of feature annotation.</text>
</comment>
<keyword evidence="1" id="KW-0547">Nucleotide-binding</keyword>
<dbReference type="HAMAP" id="MF_01539">
    <property type="entry name" value="TmcAL"/>
    <property type="match status" value="1"/>
</dbReference>
<feature type="binding site" evidence="1">
    <location>
        <position position="182"/>
    </location>
    <ligand>
        <name>ATP</name>
        <dbReference type="ChEBI" id="CHEBI:30616"/>
    </ligand>
</feature>
<proteinExistence type="inferred from homology"/>
<dbReference type="NCBIfam" id="NF010192">
    <property type="entry name" value="PRK13671.1"/>
    <property type="match status" value="1"/>
</dbReference>
<comment type="subcellular location">
    <subcellularLocation>
        <location evidence="1">Cytoplasm</location>
    </subcellularLocation>
</comment>
<keyword evidence="1" id="KW-0694">RNA-binding</keyword>
<dbReference type="Gene3D" id="3.40.50.620">
    <property type="entry name" value="HUPs"/>
    <property type="match status" value="1"/>
</dbReference>
<keyword evidence="1" id="KW-0819">tRNA processing</keyword>